<reference evidence="2 3" key="1">
    <citation type="submission" date="2020-04" db="EMBL/GenBank/DDBJ databases">
        <title>Vibrio sp. SM6, a novel species isolated from seawater.</title>
        <authorList>
            <person name="Wang X."/>
        </authorList>
    </citation>
    <scope>NUCLEOTIDE SEQUENCE [LARGE SCALE GENOMIC DNA]</scope>
    <source>
        <strain evidence="2 3">SM6</strain>
    </source>
</reference>
<dbReference type="EMBL" id="JABAIK010000027">
    <property type="protein sequence ID" value="NLS14723.1"/>
    <property type="molecule type" value="Genomic_DNA"/>
</dbReference>
<accession>A0A7X8YI22</accession>
<evidence type="ECO:0000256" key="1">
    <source>
        <dbReference type="SAM" id="Phobius"/>
    </source>
</evidence>
<organism evidence="2 3">
    <name type="scientific">Vibrio agarilyticus</name>
    <dbReference type="NCBI Taxonomy" id="2726741"/>
    <lineage>
        <taxon>Bacteria</taxon>
        <taxon>Pseudomonadati</taxon>
        <taxon>Pseudomonadota</taxon>
        <taxon>Gammaproteobacteria</taxon>
        <taxon>Vibrionales</taxon>
        <taxon>Vibrionaceae</taxon>
        <taxon>Vibrio</taxon>
    </lineage>
</organism>
<feature type="transmembrane region" description="Helical" evidence="1">
    <location>
        <begin position="52"/>
        <end position="73"/>
    </location>
</feature>
<feature type="transmembrane region" description="Helical" evidence="1">
    <location>
        <begin position="85"/>
        <end position="105"/>
    </location>
</feature>
<dbReference type="Proteomes" id="UP000535589">
    <property type="component" value="Unassembled WGS sequence"/>
</dbReference>
<comment type="caution">
    <text evidence="2">The sequence shown here is derived from an EMBL/GenBank/DDBJ whole genome shotgun (WGS) entry which is preliminary data.</text>
</comment>
<keyword evidence="1" id="KW-0812">Transmembrane</keyword>
<protein>
    <submittedName>
        <fullName evidence="2">Uncharacterized protein</fullName>
    </submittedName>
</protein>
<evidence type="ECO:0000313" key="3">
    <source>
        <dbReference type="Proteomes" id="UP000535589"/>
    </source>
</evidence>
<proteinExistence type="predicted"/>
<dbReference type="RefSeq" id="WP_168837813.1">
    <property type="nucleotide sequence ID" value="NZ_JABAIK010000027.1"/>
</dbReference>
<evidence type="ECO:0000313" key="2">
    <source>
        <dbReference type="EMBL" id="NLS14723.1"/>
    </source>
</evidence>
<dbReference type="AlphaFoldDB" id="A0A7X8YI22"/>
<keyword evidence="1" id="KW-0472">Membrane</keyword>
<gene>
    <name evidence="2" type="ORF">HGP28_17840</name>
</gene>
<keyword evidence="1" id="KW-1133">Transmembrane helix</keyword>
<sequence length="117" mass="13469">MSFRQLITDVFTKDIIVIMVINIVLAILADFQSHIGFENITQSYFLLHPFMFLRHFIEGLLAALVLPFFVVAVYYGVSSERKVKIFQWLLVISCAALILFNLIALKRHVFLSATPYD</sequence>
<feature type="transmembrane region" description="Helical" evidence="1">
    <location>
        <begin position="15"/>
        <end position="31"/>
    </location>
</feature>
<keyword evidence="3" id="KW-1185">Reference proteome</keyword>
<name>A0A7X8YI22_9VIBR</name>